<sequence length="226" mass="25861">MNDFITLLDIIYCYCDVPLVPRFRGSFVTLPVKSALDIFKRGAYSLLRCALGVSFIFSLIFFARLRGSYGLPPTPPRRALFILYQTAVPYLALERIRKKFQNANMTLNMTLACFPLLEVDVYTEGSLECYDEESGRIDREQHLHAIANEFGKSIKGRFPVIVLRTCRLFFFYGHAIIEEEEPTCATRMTENDPLSTSQIHLLLHEDVAPVDSTTFFIIALERTRNA</sequence>
<keyword evidence="3" id="KW-1185">Reference proteome</keyword>
<proteinExistence type="predicted"/>
<keyword evidence="1" id="KW-1133">Transmembrane helix</keyword>
<reference evidence="2 3" key="1">
    <citation type="submission" date="2024-01" db="EMBL/GenBank/DDBJ databases">
        <title>Genome assemblies of Stephania.</title>
        <authorList>
            <person name="Yang L."/>
        </authorList>
    </citation>
    <scope>NUCLEOTIDE SEQUENCE [LARGE SCALE GENOMIC DNA]</scope>
    <source>
        <strain evidence="2">YNDBR</strain>
        <tissue evidence="2">Leaf</tissue>
    </source>
</reference>
<evidence type="ECO:0000313" key="2">
    <source>
        <dbReference type="EMBL" id="KAK9087665.1"/>
    </source>
</evidence>
<feature type="transmembrane region" description="Helical" evidence="1">
    <location>
        <begin position="43"/>
        <end position="63"/>
    </location>
</feature>
<name>A0AAP0E941_9MAGN</name>
<gene>
    <name evidence="2" type="ORF">Syun_030059</name>
</gene>
<keyword evidence="1" id="KW-0472">Membrane</keyword>
<accession>A0AAP0E941</accession>
<dbReference type="EMBL" id="JBBNAF010000013">
    <property type="protein sequence ID" value="KAK9087665.1"/>
    <property type="molecule type" value="Genomic_DNA"/>
</dbReference>
<evidence type="ECO:0000256" key="1">
    <source>
        <dbReference type="SAM" id="Phobius"/>
    </source>
</evidence>
<protein>
    <submittedName>
        <fullName evidence="2">Uncharacterized protein</fullName>
    </submittedName>
</protein>
<organism evidence="2 3">
    <name type="scientific">Stephania yunnanensis</name>
    <dbReference type="NCBI Taxonomy" id="152371"/>
    <lineage>
        <taxon>Eukaryota</taxon>
        <taxon>Viridiplantae</taxon>
        <taxon>Streptophyta</taxon>
        <taxon>Embryophyta</taxon>
        <taxon>Tracheophyta</taxon>
        <taxon>Spermatophyta</taxon>
        <taxon>Magnoliopsida</taxon>
        <taxon>Ranunculales</taxon>
        <taxon>Menispermaceae</taxon>
        <taxon>Menispermoideae</taxon>
        <taxon>Cissampelideae</taxon>
        <taxon>Stephania</taxon>
    </lineage>
</organism>
<comment type="caution">
    <text evidence="2">The sequence shown here is derived from an EMBL/GenBank/DDBJ whole genome shotgun (WGS) entry which is preliminary data.</text>
</comment>
<dbReference type="Proteomes" id="UP001420932">
    <property type="component" value="Unassembled WGS sequence"/>
</dbReference>
<keyword evidence="1" id="KW-0812">Transmembrane</keyword>
<dbReference type="AlphaFoldDB" id="A0AAP0E941"/>
<evidence type="ECO:0000313" key="3">
    <source>
        <dbReference type="Proteomes" id="UP001420932"/>
    </source>
</evidence>